<dbReference type="InterPro" id="IPR045249">
    <property type="entry name" value="HARBI1-like"/>
</dbReference>
<dbReference type="InterPro" id="IPR027806">
    <property type="entry name" value="HARBI1_dom"/>
</dbReference>
<organism evidence="13 14">
    <name type="scientific">Arachis hypogaea</name>
    <name type="common">Peanut</name>
    <dbReference type="NCBI Taxonomy" id="3818"/>
    <lineage>
        <taxon>Eukaryota</taxon>
        <taxon>Viridiplantae</taxon>
        <taxon>Streptophyta</taxon>
        <taxon>Embryophyta</taxon>
        <taxon>Tracheophyta</taxon>
        <taxon>Spermatophyta</taxon>
        <taxon>Magnoliopsida</taxon>
        <taxon>eudicotyledons</taxon>
        <taxon>Gunneridae</taxon>
        <taxon>Pentapetalae</taxon>
        <taxon>rosids</taxon>
        <taxon>fabids</taxon>
        <taxon>Fabales</taxon>
        <taxon>Fabaceae</taxon>
        <taxon>Papilionoideae</taxon>
        <taxon>50 kb inversion clade</taxon>
        <taxon>dalbergioids sensu lato</taxon>
        <taxon>Dalbergieae</taxon>
        <taxon>Pterocarpus clade</taxon>
        <taxon>Arachis</taxon>
    </lineage>
</organism>
<evidence type="ECO:0000256" key="4">
    <source>
        <dbReference type="ARBA" id="ARBA00022722"/>
    </source>
</evidence>
<evidence type="ECO:0000256" key="6">
    <source>
        <dbReference type="ARBA" id="ARBA00022801"/>
    </source>
</evidence>
<evidence type="ECO:0000259" key="11">
    <source>
        <dbReference type="Pfam" id="PF13359"/>
    </source>
</evidence>
<feature type="coiled-coil region" evidence="8">
    <location>
        <begin position="489"/>
        <end position="523"/>
    </location>
</feature>
<evidence type="ECO:0000256" key="8">
    <source>
        <dbReference type="SAM" id="Coils"/>
    </source>
</evidence>
<reference evidence="13 14" key="1">
    <citation type="submission" date="2019-01" db="EMBL/GenBank/DDBJ databases">
        <title>Sequencing of cultivated peanut Arachis hypogaea provides insights into genome evolution and oil improvement.</title>
        <authorList>
            <person name="Chen X."/>
        </authorList>
    </citation>
    <scope>NUCLEOTIDE SEQUENCE [LARGE SCALE GENOMIC DNA]</scope>
    <source>
        <strain evidence="14">cv. Fuhuasheng</strain>
        <tissue evidence="13">Leaves</tissue>
    </source>
</reference>
<evidence type="ECO:0000256" key="1">
    <source>
        <dbReference type="ARBA" id="ARBA00001968"/>
    </source>
</evidence>
<evidence type="ECO:0000256" key="3">
    <source>
        <dbReference type="ARBA" id="ARBA00006958"/>
    </source>
</evidence>
<dbReference type="GO" id="GO:0046872">
    <property type="term" value="F:metal ion binding"/>
    <property type="evidence" value="ECO:0007669"/>
    <property type="project" value="UniProtKB-KW"/>
</dbReference>
<comment type="caution">
    <text evidence="13">The sequence shown here is derived from an EMBL/GenBank/DDBJ whole genome shotgun (WGS) entry which is preliminary data.</text>
</comment>
<evidence type="ECO:0000313" key="13">
    <source>
        <dbReference type="EMBL" id="RYR29728.1"/>
    </source>
</evidence>
<dbReference type="GO" id="GO:0016787">
    <property type="term" value="F:hydrolase activity"/>
    <property type="evidence" value="ECO:0007669"/>
    <property type="project" value="UniProtKB-KW"/>
</dbReference>
<dbReference type="EMBL" id="SDMP01000011">
    <property type="protein sequence ID" value="RYR29728.1"/>
    <property type="molecule type" value="Genomic_DNA"/>
</dbReference>
<dbReference type="Pfam" id="PF26138">
    <property type="entry name" value="DUF8040"/>
    <property type="match status" value="1"/>
</dbReference>
<comment type="cofactor">
    <cofactor evidence="1">
        <name>a divalent metal cation</name>
        <dbReference type="ChEBI" id="CHEBI:60240"/>
    </cofactor>
</comment>
<keyword evidence="6" id="KW-0378">Hydrolase</keyword>
<evidence type="ECO:0000259" key="12">
    <source>
        <dbReference type="Pfam" id="PF26138"/>
    </source>
</evidence>
<feature type="compositionally biased region" description="Polar residues" evidence="9">
    <location>
        <begin position="423"/>
        <end position="448"/>
    </location>
</feature>
<sequence length="585" mass="66754">MDNENIEDANLEDRTNVIHDLEIQVHQVTSTDVYQPEPIQILTRVREELEKRQNICVTSLTYVTVHALCTLELLSRYRPRQINDENLERENRRAQLMIQLLKSDKCRDVIRMSPEAFQLLCQKLRGTGRVKDSTRSTVEEKVAKFLHIIGHNVKTRTMSFFFHHSGETISRHFHNVLHAILSLEEDFFKQPSGEDVQYEIFHNSRFYPFFKDCIGAIDGTHSRVKVPRMEAPRFHGRKDHPTQNVLAACGFDMKFTYVLSGWEGTASDSRILKDVLSREYPLRIPEDKVLLNALAEEALKGNRNDGSWITEAYANVVKSLSLAIGPHITKNHIKNRMKTLKDHFAEAYDLFHHLSGFAWNPVTRKFEAEEEELFGADRATGKGAATSRERLQQLDRDHIDLNDSFENTGFSDIDVNMGHDTPIFSTNLDSPSTPHSQPNQLGGTSTSRGTKRKSPMNDFLEAQYEKVALGITTMADAVKKGSYLSSKLHDVAQRQVESAERQASVAERQVSVAEKQVSLIERQVAIAEKGLAIMQQSRPRLYSESDVWDMLTELGLIGLARMQCYQFSCENKKKKCQIFGIPLEM</sequence>
<evidence type="ECO:0000256" key="2">
    <source>
        <dbReference type="ARBA" id="ARBA00004123"/>
    </source>
</evidence>
<dbReference type="AlphaFoldDB" id="A0A445ATH6"/>
<evidence type="ECO:0000259" key="10">
    <source>
        <dbReference type="Pfam" id="PF12776"/>
    </source>
</evidence>
<dbReference type="Pfam" id="PF13359">
    <property type="entry name" value="DDE_Tnp_4"/>
    <property type="match status" value="1"/>
</dbReference>
<dbReference type="PANTHER" id="PTHR22930:SF268">
    <property type="entry name" value="NUCLEASE HARBI1"/>
    <property type="match status" value="1"/>
</dbReference>
<dbReference type="GO" id="GO:0004518">
    <property type="term" value="F:nuclease activity"/>
    <property type="evidence" value="ECO:0007669"/>
    <property type="project" value="UniProtKB-KW"/>
</dbReference>
<dbReference type="GO" id="GO:0005634">
    <property type="term" value="C:nucleus"/>
    <property type="evidence" value="ECO:0007669"/>
    <property type="project" value="UniProtKB-SubCell"/>
</dbReference>
<evidence type="ECO:0000256" key="5">
    <source>
        <dbReference type="ARBA" id="ARBA00022723"/>
    </source>
</evidence>
<evidence type="ECO:0000256" key="7">
    <source>
        <dbReference type="ARBA" id="ARBA00023242"/>
    </source>
</evidence>
<feature type="domain" description="DDE Tnp4" evidence="11">
    <location>
        <begin position="217"/>
        <end position="274"/>
    </location>
</feature>
<dbReference type="Proteomes" id="UP000289738">
    <property type="component" value="Chromosome B01"/>
</dbReference>
<accession>A0A445ATH6</accession>
<keyword evidence="5" id="KW-0479">Metal-binding</keyword>
<dbReference type="PANTHER" id="PTHR22930">
    <property type="match status" value="1"/>
</dbReference>
<keyword evidence="4" id="KW-0540">Nuclease</keyword>
<dbReference type="InterPro" id="IPR058353">
    <property type="entry name" value="DUF8040"/>
</dbReference>
<comment type="similarity">
    <text evidence="3">Belongs to the HARBI1 family.</text>
</comment>
<dbReference type="InterPro" id="IPR024752">
    <property type="entry name" value="Myb/SANT-like_dom"/>
</dbReference>
<feature type="region of interest" description="Disordered" evidence="9">
    <location>
        <begin position="421"/>
        <end position="454"/>
    </location>
</feature>
<feature type="domain" description="DUF8040" evidence="12">
    <location>
        <begin position="102"/>
        <end position="181"/>
    </location>
</feature>
<proteinExistence type="inferred from homology"/>
<dbReference type="Pfam" id="PF12776">
    <property type="entry name" value="Myb_DNA-bind_3"/>
    <property type="match status" value="1"/>
</dbReference>
<evidence type="ECO:0000256" key="9">
    <source>
        <dbReference type="SAM" id="MobiDB-lite"/>
    </source>
</evidence>
<comment type="subcellular location">
    <subcellularLocation>
        <location evidence="2">Nucleus</location>
    </subcellularLocation>
</comment>
<feature type="domain" description="Myb/SANT-like" evidence="10">
    <location>
        <begin position="286"/>
        <end position="371"/>
    </location>
</feature>
<keyword evidence="7" id="KW-0539">Nucleus</keyword>
<evidence type="ECO:0008006" key="15">
    <source>
        <dbReference type="Google" id="ProtNLM"/>
    </source>
</evidence>
<name>A0A445ATH6_ARAHY</name>
<keyword evidence="8" id="KW-0175">Coiled coil</keyword>
<dbReference type="STRING" id="3818.A0A445ATH6"/>
<evidence type="ECO:0000313" key="14">
    <source>
        <dbReference type="Proteomes" id="UP000289738"/>
    </source>
</evidence>
<gene>
    <name evidence="13" type="ORF">Ahy_B01g054209</name>
</gene>
<protein>
    <recommendedName>
        <fullName evidence="15">DDE Tnp4 domain-containing protein</fullName>
    </recommendedName>
</protein>
<keyword evidence="14" id="KW-1185">Reference proteome</keyword>